<keyword evidence="2" id="KW-1185">Reference proteome</keyword>
<reference evidence="1 2" key="1">
    <citation type="submission" date="2020-08" db="EMBL/GenBank/DDBJ databases">
        <title>Genomic Encyclopedia of Type Strains, Phase IV (KMG-IV): sequencing the most valuable type-strain genomes for metagenomic binning, comparative biology and taxonomic classification.</title>
        <authorList>
            <person name="Goeker M."/>
        </authorList>
    </citation>
    <scope>NUCLEOTIDE SEQUENCE [LARGE SCALE GENOMIC DNA]</scope>
    <source>
        <strain evidence="1 2">DSM 106739</strain>
    </source>
</reference>
<evidence type="ECO:0000313" key="1">
    <source>
        <dbReference type="EMBL" id="MBB4014020.1"/>
    </source>
</evidence>
<evidence type="ECO:0000313" key="2">
    <source>
        <dbReference type="Proteomes" id="UP000561045"/>
    </source>
</evidence>
<organism evidence="1 2">
    <name type="scientific">Niveibacterium umoris</name>
    <dbReference type="NCBI Taxonomy" id="1193620"/>
    <lineage>
        <taxon>Bacteria</taxon>
        <taxon>Pseudomonadati</taxon>
        <taxon>Pseudomonadota</taxon>
        <taxon>Betaproteobacteria</taxon>
        <taxon>Rhodocyclales</taxon>
        <taxon>Rhodocyclaceae</taxon>
        <taxon>Niveibacterium</taxon>
    </lineage>
</organism>
<proteinExistence type="predicted"/>
<sequence length="51" mass="5040">MNGSTLFALLVAAAILLLVNVAFGSPLPPFPGTHSGIVAVSAAPILAHKAC</sequence>
<protein>
    <submittedName>
        <fullName evidence="1">Uncharacterized protein</fullName>
    </submittedName>
</protein>
<dbReference type="EMBL" id="JACIET010000002">
    <property type="protein sequence ID" value="MBB4014020.1"/>
    <property type="molecule type" value="Genomic_DNA"/>
</dbReference>
<gene>
    <name evidence="1" type="ORF">GGR36_003366</name>
</gene>
<dbReference type="Proteomes" id="UP000561045">
    <property type="component" value="Unassembled WGS sequence"/>
</dbReference>
<comment type="caution">
    <text evidence="1">The sequence shown here is derived from an EMBL/GenBank/DDBJ whole genome shotgun (WGS) entry which is preliminary data.</text>
</comment>
<dbReference type="RefSeq" id="WP_183635924.1">
    <property type="nucleotide sequence ID" value="NZ_BAABLE010000005.1"/>
</dbReference>
<accession>A0A840BLZ0</accession>
<name>A0A840BLZ0_9RHOO</name>
<dbReference type="AlphaFoldDB" id="A0A840BLZ0"/>